<feature type="domain" description="Mce/MlaD" evidence="2">
    <location>
        <begin position="38"/>
        <end position="112"/>
    </location>
</feature>
<evidence type="ECO:0000313" key="4">
    <source>
        <dbReference type="EMBL" id="TCK01285.1"/>
    </source>
</evidence>
<dbReference type="PANTHER" id="PTHR33371">
    <property type="entry name" value="INTERMEMBRANE PHOSPHOLIPID TRANSPORT SYSTEM BINDING PROTEIN MLAD-RELATED"/>
    <property type="match status" value="1"/>
</dbReference>
<dbReference type="STRING" id="1210063.GCA_001612665_04252"/>
<name>A0A4R1G4E7_9NOCA</name>
<dbReference type="EMBL" id="SMFR01000001">
    <property type="protein sequence ID" value="TCK01285.1"/>
    <property type="molecule type" value="Genomic_DNA"/>
</dbReference>
<dbReference type="Pfam" id="PF02470">
    <property type="entry name" value="MlaD"/>
    <property type="match status" value="1"/>
</dbReference>
<dbReference type="PANTHER" id="PTHR33371:SF18">
    <property type="entry name" value="MCE-FAMILY PROTEIN MCE3C"/>
    <property type="match status" value="1"/>
</dbReference>
<evidence type="ECO:0000313" key="5">
    <source>
        <dbReference type="Proteomes" id="UP000294856"/>
    </source>
</evidence>
<dbReference type="Pfam" id="PF11887">
    <property type="entry name" value="Mce4_CUP1"/>
    <property type="match status" value="1"/>
</dbReference>
<dbReference type="InterPro" id="IPR003399">
    <property type="entry name" value="Mce/MlaD"/>
</dbReference>
<accession>A0A4R1G4E7</accession>
<dbReference type="RefSeq" id="WP_067453981.1">
    <property type="nucleotide sequence ID" value="NZ_SMFR01000001.1"/>
</dbReference>
<dbReference type="AlphaFoldDB" id="A0A4R1G4E7"/>
<dbReference type="GO" id="GO:0005576">
    <property type="term" value="C:extracellular region"/>
    <property type="evidence" value="ECO:0007669"/>
    <property type="project" value="TreeGrafter"/>
</dbReference>
<evidence type="ECO:0000259" key="2">
    <source>
        <dbReference type="Pfam" id="PF02470"/>
    </source>
</evidence>
<keyword evidence="1" id="KW-0472">Membrane</keyword>
<dbReference type="PRINTS" id="PR01782">
    <property type="entry name" value="MCEVIRFACTOR"/>
</dbReference>
<keyword evidence="1" id="KW-0812">Transmembrane</keyword>
<dbReference type="NCBIfam" id="TIGR00996">
    <property type="entry name" value="Mtu_fam_mce"/>
    <property type="match status" value="1"/>
</dbReference>
<proteinExistence type="predicted"/>
<organism evidence="4 5">
    <name type="scientific">Nocardia alba</name>
    <dbReference type="NCBI Taxonomy" id="225051"/>
    <lineage>
        <taxon>Bacteria</taxon>
        <taxon>Bacillati</taxon>
        <taxon>Actinomycetota</taxon>
        <taxon>Actinomycetes</taxon>
        <taxon>Mycobacteriales</taxon>
        <taxon>Nocardiaceae</taxon>
        <taxon>Nocardia</taxon>
    </lineage>
</organism>
<dbReference type="InterPro" id="IPR005693">
    <property type="entry name" value="Mce"/>
</dbReference>
<evidence type="ECO:0000259" key="3">
    <source>
        <dbReference type="Pfam" id="PF11887"/>
    </source>
</evidence>
<protein>
    <submittedName>
        <fullName evidence="4">Phospholipid/cholesterol/gamma-HCH transport system substrate-binding protein</fullName>
    </submittedName>
</protein>
<dbReference type="OrthoDB" id="5241191at2"/>
<feature type="domain" description="Mammalian cell entry C-terminal" evidence="3">
    <location>
        <begin position="117"/>
        <end position="302"/>
    </location>
</feature>
<dbReference type="InterPro" id="IPR052336">
    <property type="entry name" value="MlaD_Phospholipid_Transporter"/>
</dbReference>
<dbReference type="Proteomes" id="UP000294856">
    <property type="component" value="Unassembled WGS sequence"/>
</dbReference>
<reference evidence="4 5" key="1">
    <citation type="submission" date="2019-03" db="EMBL/GenBank/DDBJ databases">
        <title>Genomic Encyclopedia of Type Strains, Phase IV (KMG-IV): sequencing the most valuable type-strain genomes for metagenomic binning, comparative biology and taxonomic classification.</title>
        <authorList>
            <person name="Goeker M."/>
        </authorList>
    </citation>
    <scope>NUCLEOTIDE SEQUENCE [LARGE SCALE GENOMIC DNA]</scope>
    <source>
        <strain evidence="4 5">DSM 44684</strain>
    </source>
</reference>
<dbReference type="InterPro" id="IPR024516">
    <property type="entry name" value="Mce_C"/>
</dbReference>
<evidence type="ECO:0000256" key="1">
    <source>
        <dbReference type="SAM" id="Phobius"/>
    </source>
</evidence>
<keyword evidence="5" id="KW-1185">Reference proteome</keyword>
<comment type="caution">
    <text evidence="4">The sequence shown here is derived from an EMBL/GenBank/DDBJ whole genome shotgun (WGS) entry which is preliminary data.</text>
</comment>
<gene>
    <name evidence="4" type="ORF">DFR71_2309</name>
</gene>
<feature type="transmembrane region" description="Helical" evidence="1">
    <location>
        <begin position="6"/>
        <end position="27"/>
    </location>
</feature>
<sequence>MSEKNSSAVTIGIVGIVLVVTISLATLQYTKLPFIRSGATFTAYFVDAGGLVPGDPVHVAGVRSGEVEQVSLDGPKVLVKFTLDESIVLGQKTSAAIKTNTVLGRKSLDVVPTGQGALRTADTIPLDRTTSPYSLNEAISDLGATVRDLDLDQIDKTLDTLSVAFADTPGPLRTALDGVTALSRSINTRDQALTELLGRAQNVTKILADRSSQLNALLLDGNNLLGELDNRRAAINQLIVYVNSVAKQLSGLVADNEAQMKPTLDRLNSVLAMLQRNKQNLSDAIDNLGPYASALGEQVGNGPWFNAYVVNATSTELRPLVDALVWPEHLPQDLIDIFTHPAPPSIVPAEEDPPR</sequence>
<keyword evidence="1" id="KW-1133">Transmembrane helix</keyword>